<dbReference type="PANTHER" id="PTHR34193:SF1">
    <property type="entry name" value="EXPRESSED PROTEIN"/>
    <property type="match status" value="1"/>
</dbReference>
<evidence type="ECO:0000256" key="1">
    <source>
        <dbReference type="SAM" id="MobiDB-lite"/>
    </source>
</evidence>
<reference evidence="2 3" key="1">
    <citation type="journal article" date="2022" name="Cell">
        <title>Repeat-based holocentromeres influence genome architecture and karyotype evolution.</title>
        <authorList>
            <person name="Hofstatter P.G."/>
            <person name="Thangavel G."/>
            <person name="Lux T."/>
            <person name="Neumann P."/>
            <person name="Vondrak T."/>
            <person name="Novak P."/>
            <person name="Zhang M."/>
            <person name="Costa L."/>
            <person name="Castellani M."/>
            <person name="Scott A."/>
            <person name="Toegelov H."/>
            <person name="Fuchs J."/>
            <person name="Mata-Sucre Y."/>
            <person name="Dias Y."/>
            <person name="Vanzela A.L.L."/>
            <person name="Huettel B."/>
            <person name="Almeida C.C.S."/>
            <person name="Simkova H."/>
            <person name="Souza G."/>
            <person name="Pedrosa-Harand A."/>
            <person name="Macas J."/>
            <person name="Mayer K.F.X."/>
            <person name="Houben A."/>
            <person name="Marques A."/>
        </authorList>
    </citation>
    <scope>NUCLEOTIDE SEQUENCE [LARGE SCALE GENOMIC DNA]</scope>
    <source>
        <strain evidence="2">RhyTen1mFocal</strain>
    </source>
</reference>
<feature type="region of interest" description="Disordered" evidence="1">
    <location>
        <begin position="64"/>
        <end position="98"/>
    </location>
</feature>
<dbReference type="PANTHER" id="PTHR34193">
    <property type="entry name" value="OS11G0199801 PROTEIN"/>
    <property type="match status" value="1"/>
</dbReference>
<feature type="compositionally biased region" description="Basic and acidic residues" evidence="1">
    <location>
        <begin position="16"/>
        <end position="26"/>
    </location>
</feature>
<accession>A0AAD6EMA3</accession>
<comment type="caution">
    <text evidence="2">The sequence shown here is derived from an EMBL/GenBank/DDBJ whole genome shotgun (WGS) entry which is preliminary data.</text>
</comment>
<feature type="region of interest" description="Disordered" evidence="1">
    <location>
        <begin position="160"/>
        <end position="188"/>
    </location>
</feature>
<dbReference type="AlphaFoldDB" id="A0AAD6EMA3"/>
<name>A0AAD6EMA3_9POAL</name>
<keyword evidence="3" id="KW-1185">Reference proteome</keyword>
<proteinExistence type="predicted"/>
<organism evidence="2 3">
    <name type="scientific">Rhynchospora tenuis</name>
    <dbReference type="NCBI Taxonomy" id="198213"/>
    <lineage>
        <taxon>Eukaryota</taxon>
        <taxon>Viridiplantae</taxon>
        <taxon>Streptophyta</taxon>
        <taxon>Embryophyta</taxon>
        <taxon>Tracheophyta</taxon>
        <taxon>Spermatophyta</taxon>
        <taxon>Magnoliopsida</taxon>
        <taxon>Liliopsida</taxon>
        <taxon>Poales</taxon>
        <taxon>Cyperaceae</taxon>
        <taxon>Cyperoideae</taxon>
        <taxon>Rhynchosporeae</taxon>
        <taxon>Rhynchospora</taxon>
    </lineage>
</organism>
<dbReference type="Proteomes" id="UP001210211">
    <property type="component" value="Unassembled WGS sequence"/>
</dbReference>
<feature type="compositionally biased region" description="Basic and acidic residues" evidence="1">
    <location>
        <begin position="66"/>
        <end position="86"/>
    </location>
</feature>
<feature type="region of interest" description="Disordered" evidence="1">
    <location>
        <begin position="1"/>
        <end position="26"/>
    </location>
</feature>
<dbReference type="EMBL" id="JAMRDG010000002">
    <property type="protein sequence ID" value="KAJ3689628.1"/>
    <property type="molecule type" value="Genomic_DNA"/>
</dbReference>
<evidence type="ECO:0000313" key="3">
    <source>
        <dbReference type="Proteomes" id="UP001210211"/>
    </source>
</evidence>
<gene>
    <name evidence="2" type="ORF">LUZ61_018792</name>
</gene>
<evidence type="ECO:0000313" key="2">
    <source>
        <dbReference type="EMBL" id="KAJ3689628.1"/>
    </source>
</evidence>
<feature type="compositionally biased region" description="Basic and acidic residues" evidence="1">
    <location>
        <begin position="177"/>
        <end position="188"/>
    </location>
</feature>
<protein>
    <submittedName>
        <fullName evidence="2">Uncharacterized protein</fullName>
    </submittedName>
</protein>
<sequence length="188" mass="21538">MMLQANPESSLKHPSRKMDTVKSDRTKAIAKSREEMLSLLHDMPESDYELSLSDIVDYKSGTATSVDKEKDAQKEEGLVGEKNLHKGKERKRSNSGKNFRCSSDGVLLNFYTPTSLTRSLTTPRGKPMMMSRTNSVNCTKRDNEKLFKFIGCWPSLWDRRGSKSKRRTQEQNQFEFDNSKLEENSKST</sequence>